<dbReference type="InterPro" id="IPR036249">
    <property type="entry name" value="Thioredoxin-like_sf"/>
</dbReference>
<reference evidence="4 5" key="1">
    <citation type="submission" date="2017-06" db="EMBL/GenBank/DDBJ databases">
        <title>Draft Genome Sequence of Natranaerobius trueperi halophilic, alkalithermophilic bacteria from soda lakes.</title>
        <authorList>
            <person name="Zhao B."/>
        </authorList>
    </citation>
    <scope>NUCLEOTIDE SEQUENCE [LARGE SCALE GENOMIC DNA]</scope>
    <source>
        <strain evidence="4 5">DSM 18760</strain>
    </source>
</reference>
<dbReference type="CDD" id="cd00570">
    <property type="entry name" value="GST_N_family"/>
    <property type="match status" value="1"/>
</dbReference>
<dbReference type="Proteomes" id="UP000214588">
    <property type="component" value="Unassembled WGS sequence"/>
</dbReference>
<protein>
    <submittedName>
        <fullName evidence="4">Redox-active disulfide protein 2</fullName>
    </submittedName>
</protein>
<dbReference type="PANTHER" id="PTHR36450">
    <property type="entry name" value="THIOREDOXIN"/>
    <property type="match status" value="1"/>
</dbReference>
<proteinExistence type="predicted"/>
<dbReference type="PANTHER" id="PTHR36450:SF1">
    <property type="entry name" value="THIOREDOXIN"/>
    <property type="match status" value="1"/>
</dbReference>
<organism evidence="4 5">
    <name type="scientific">Natranaerobius trueperi</name>
    <dbReference type="NCBI Taxonomy" id="759412"/>
    <lineage>
        <taxon>Bacteria</taxon>
        <taxon>Bacillati</taxon>
        <taxon>Bacillota</taxon>
        <taxon>Clostridia</taxon>
        <taxon>Natranaerobiales</taxon>
        <taxon>Natranaerobiaceae</taxon>
        <taxon>Natranaerobius</taxon>
    </lineage>
</organism>
<dbReference type="Pfam" id="PF13192">
    <property type="entry name" value="Thioredoxin_3"/>
    <property type="match status" value="1"/>
</dbReference>
<dbReference type="AlphaFoldDB" id="A0A226BYQ7"/>
<feature type="domain" description="Thioredoxin-like fold" evidence="3">
    <location>
        <begin position="1"/>
        <end position="75"/>
    </location>
</feature>
<feature type="disulfide bond" description="Redox-active" evidence="2">
    <location>
        <begin position="10"/>
        <end position="13"/>
    </location>
</feature>
<feature type="active site" description="Nucleophile" evidence="1">
    <location>
        <position position="10"/>
    </location>
</feature>
<name>A0A226BYQ7_9FIRM</name>
<dbReference type="SUPFAM" id="SSF52833">
    <property type="entry name" value="Thioredoxin-like"/>
    <property type="match status" value="1"/>
</dbReference>
<accession>A0A226BYQ7</accession>
<evidence type="ECO:0000259" key="3">
    <source>
        <dbReference type="Pfam" id="PF13192"/>
    </source>
</evidence>
<feature type="active site" description="Nucleophile" evidence="1">
    <location>
        <position position="13"/>
    </location>
</feature>
<gene>
    <name evidence="4" type="ORF">CDO51_09340</name>
</gene>
<sequence length="76" mass="8116">MKIQVMGPGCPNCEKLYNLVKEVLAEKGVEADLEKVTDMNKITDAGVLMTPGLVIDGEVKVSGKVPSKEEVGKLIS</sequence>
<keyword evidence="2" id="KW-0676">Redox-active center</keyword>
<evidence type="ECO:0000256" key="1">
    <source>
        <dbReference type="PIRSR" id="PIRSR037031-50"/>
    </source>
</evidence>
<dbReference type="Gene3D" id="3.40.30.10">
    <property type="entry name" value="Glutaredoxin"/>
    <property type="match status" value="1"/>
</dbReference>
<dbReference type="NCBIfam" id="TIGR00412">
    <property type="entry name" value="redox_disulf_2"/>
    <property type="match status" value="1"/>
</dbReference>
<dbReference type="PIRSF" id="PIRSF037031">
    <property type="entry name" value="Redox_disulphide_2"/>
    <property type="match status" value="1"/>
</dbReference>
<dbReference type="RefSeq" id="WP_089024001.1">
    <property type="nucleotide sequence ID" value="NZ_NIQC01000021.1"/>
</dbReference>
<keyword evidence="5" id="KW-1185">Reference proteome</keyword>
<dbReference type="OrthoDB" id="9800630at2"/>
<dbReference type="EMBL" id="NIQC01000021">
    <property type="protein sequence ID" value="OWZ83329.1"/>
    <property type="molecule type" value="Genomic_DNA"/>
</dbReference>
<keyword evidence="2" id="KW-1015">Disulfide bond</keyword>
<evidence type="ECO:0000256" key="2">
    <source>
        <dbReference type="PIRSR" id="PIRSR037031-51"/>
    </source>
</evidence>
<comment type="caution">
    <text evidence="4">The sequence shown here is derived from an EMBL/GenBank/DDBJ whole genome shotgun (WGS) entry which is preliminary data.</text>
</comment>
<evidence type="ECO:0000313" key="4">
    <source>
        <dbReference type="EMBL" id="OWZ83329.1"/>
    </source>
</evidence>
<dbReference type="InterPro" id="IPR012336">
    <property type="entry name" value="Thioredoxin-like_fold"/>
</dbReference>
<dbReference type="InterPro" id="IPR005243">
    <property type="entry name" value="THIRX-like_proc"/>
</dbReference>
<evidence type="ECO:0000313" key="5">
    <source>
        <dbReference type="Proteomes" id="UP000214588"/>
    </source>
</evidence>